<feature type="transmembrane region" description="Helical" evidence="6">
    <location>
        <begin position="128"/>
        <end position="146"/>
    </location>
</feature>
<dbReference type="NCBIfam" id="NF037997">
    <property type="entry name" value="Na_Pi_symport"/>
    <property type="match status" value="1"/>
</dbReference>
<feature type="transmembrane region" description="Helical" evidence="6">
    <location>
        <begin position="235"/>
        <end position="258"/>
    </location>
</feature>
<sequence>MFLLLTGLALFLYGVSLAGSSLQALLGKGMRRMLAQVTRSTFGAALVGTAVTAVAQSGTMITLITVDFVNAGILRLRQALIVALAAGIGGTLTVQLLSLNLENIQYPLIGASLLLTSKRILGGKLGQALLGFGLLFLGLDLLMDSLSPLKNDPLARQIISLLADHPLTLTLFGVFLAAVLLQSSNATATLGLAFLGGGLITEVQSIALIVGANIGTTVSAVTASLNSNVDARRAAIGHLALKILFGVVVVVFAGQVAGWISAFSAGGERFVANVHTLFNVLVLLVVVPFLTPIVRLLERVIPTPPDPHAPRYLDLEQPVQDPELLYGLALRETVHVAERTEGLYEMAIQRLHGKDVQEQVEAGEQHVDRLVNTVVITLGRLSGKVEESRLSALLLAVNELEAIADLCKRLVRQPRKLERRGHRFSSEGERELLDSAAQLREHMVRCVTSLSERRNLVQDGEAFEKKLIAQRISHLHRLSEKSDSRESSSIHLDIMTVLEQIHSGFNRVARLSEEI</sequence>
<dbReference type="EMBL" id="BMOD01000007">
    <property type="protein sequence ID" value="GGJ35723.1"/>
    <property type="molecule type" value="Genomic_DNA"/>
</dbReference>
<comment type="caution">
    <text evidence="7">The sequence shown here is derived from an EMBL/GenBank/DDBJ whole genome shotgun (WGS) entry which is preliminary data.</text>
</comment>
<keyword evidence="3 6" id="KW-0812">Transmembrane</keyword>
<keyword evidence="4 6" id="KW-1133">Transmembrane helix</keyword>
<keyword evidence="8" id="KW-1185">Reference proteome</keyword>
<dbReference type="SUPFAM" id="SSF109755">
    <property type="entry name" value="PhoU-like"/>
    <property type="match status" value="1"/>
</dbReference>
<organism evidence="7 8">
    <name type="scientific">Deinococcus roseus</name>
    <dbReference type="NCBI Taxonomy" id="392414"/>
    <lineage>
        <taxon>Bacteria</taxon>
        <taxon>Thermotogati</taxon>
        <taxon>Deinococcota</taxon>
        <taxon>Deinococci</taxon>
        <taxon>Deinococcales</taxon>
        <taxon>Deinococcaceae</taxon>
        <taxon>Deinococcus</taxon>
    </lineage>
</organism>
<feature type="transmembrane region" description="Helical" evidence="6">
    <location>
        <begin position="158"/>
        <end position="180"/>
    </location>
</feature>
<feature type="transmembrane region" description="Helical" evidence="6">
    <location>
        <begin position="42"/>
        <end position="66"/>
    </location>
</feature>
<gene>
    <name evidence="7" type="ORF">GCM10008938_22310</name>
</gene>
<feature type="transmembrane region" description="Helical" evidence="6">
    <location>
        <begin position="78"/>
        <end position="98"/>
    </location>
</feature>
<proteinExistence type="predicted"/>
<dbReference type="InterPro" id="IPR038078">
    <property type="entry name" value="PhoU-like_sf"/>
</dbReference>
<dbReference type="Gene3D" id="1.20.58.220">
    <property type="entry name" value="Phosphate transport system protein phou homolog 2, domain 2"/>
    <property type="match status" value="1"/>
</dbReference>
<evidence type="ECO:0000256" key="1">
    <source>
        <dbReference type="ARBA" id="ARBA00004651"/>
    </source>
</evidence>
<dbReference type="PANTHER" id="PTHR10010">
    <property type="entry name" value="SOLUTE CARRIER FAMILY 34 SODIUM PHOSPHATE , MEMBER 2-RELATED"/>
    <property type="match status" value="1"/>
</dbReference>
<name>A0ABQ2D0X1_9DEIO</name>
<comment type="subcellular location">
    <subcellularLocation>
        <location evidence="1">Cell membrane</location>
        <topology evidence="1">Multi-pass membrane protein</topology>
    </subcellularLocation>
</comment>
<dbReference type="PANTHER" id="PTHR10010:SF46">
    <property type="entry name" value="SODIUM-DEPENDENT PHOSPHATE TRANSPORT PROTEIN 2B"/>
    <property type="match status" value="1"/>
</dbReference>
<dbReference type="Proteomes" id="UP000632222">
    <property type="component" value="Unassembled WGS sequence"/>
</dbReference>
<reference evidence="8" key="1">
    <citation type="journal article" date="2019" name="Int. J. Syst. Evol. Microbiol.">
        <title>The Global Catalogue of Microorganisms (GCM) 10K type strain sequencing project: providing services to taxonomists for standard genome sequencing and annotation.</title>
        <authorList>
            <consortium name="The Broad Institute Genomics Platform"/>
            <consortium name="The Broad Institute Genome Sequencing Center for Infectious Disease"/>
            <person name="Wu L."/>
            <person name="Ma J."/>
        </authorList>
    </citation>
    <scope>NUCLEOTIDE SEQUENCE [LARGE SCALE GENOMIC DNA]</scope>
    <source>
        <strain evidence="8">JCM 14370</strain>
    </source>
</reference>
<dbReference type="Pfam" id="PF02690">
    <property type="entry name" value="Na_Pi_cotrans"/>
    <property type="match status" value="2"/>
</dbReference>
<evidence type="ECO:0000256" key="4">
    <source>
        <dbReference type="ARBA" id="ARBA00022989"/>
    </source>
</evidence>
<evidence type="ECO:0000256" key="3">
    <source>
        <dbReference type="ARBA" id="ARBA00022692"/>
    </source>
</evidence>
<keyword evidence="5 6" id="KW-0472">Membrane</keyword>
<dbReference type="RefSeq" id="WP_189002770.1">
    <property type="nucleotide sequence ID" value="NZ_BMOD01000007.1"/>
</dbReference>
<keyword evidence="2" id="KW-1003">Cell membrane</keyword>
<feature type="transmembrane region" description="Helical" evidence="6">
    <location>
        <begin position="192"/>
        <end position="215"/>
    </location>
</feature>
<feature type="transmembrane region" description="Helical" evidence="6">
    <location>
        <begin position="270"/>
        <end position="290"/>
    </location>
</feature>
<dbReference type="InterPro" id="IPR003841">
    <property type="entry name" value="Na/Pi_transpt"/>
</dbReference>
<accession>A0ABQ2D0X1</accession>
<protein>
    <submittedName>
        <fullName evidence="7">Na/Pi cotransporter II-like protein</fullName>
    </submittedName>
</protein>
<evidence type="ECO:0000313" key="7">
    <source>
        <dbReference type="EMBL" id="GGJ35723.1"/>
    </source>
</evidence>
<evidence type="ECO:0000256" key="6">
    <source>
        <dbReference type="SAM" id="Phobius"/>
    </source>
</evidence>
<evidence type="ECO:0000313" key="8">
    <source>
        <dbReference type="Proteomes" id="UP000632222"/>
    </source>
</evidence>
<evidence type="ECO:0000256" key="2">
    <source>
        <dbReference type="ARBA" id="ARBA00022475"/>
    </source>
</evidence>
<evidence type="ECO:0000256" key="5">
    <source>
        <dbReference type="ARBA" id="ARBA00023136"/>
    </source>
</evidence>